<dbReference type="PROSITE" id="PS51085">
    <property type="entry name" value="2FE2S_FER_2"/>
    <property type="match status" value="1"/>
</dbReference>
<evidence type="ECO:0000259" key="1">
    <source>
        <dbReference type="PROSITE" id="PS51085"/>
    </source>
</evidence>
<dbReference type="InterPro" id="IPR040506">
    <property type="entry name" value="RACo_linker"/>
</dbReference>
<proteinExistence type="predicted"/>
<accession>A0A975GQI5</accession>
<dbReference type="CDD" id="cd00207">
    <property type="entry name" value="fer2"/>
    <property type="match status" value="1"/>
</dbReference>
<dbReference type="InterPro" id="IPR036010">
    <property type="entry name" value="2Fe-2S_ferredoxin-like_sf"/>
</dbReference>
<evidence type="ECO:0000313" key="3">
    <source>
        <dbReference type="Proteomes" id="UP000663722"/>
    </source>
</evidence>
<dbReference type="Gene3D" id="3.30.420.480">
    <property type="entry name" value="Domain of unknown function (DUF4445)"/>
    <property type="match status" value="1"/>
</dbReference>
<gene>
    <name evidence="2" type="ORF">dnm_059990</name>
</gene>
<sequence>MKTHKILFLPHNQEITVPDGQTLIRAAMEAGVHINASCGGEGVCGKCRVIIEEGNVDEGITEKLNDDDLEKGYRLACKAIIRGDVTVRVPVESEVDASVLNMQRTARRTAQIVQPNFEDLKEQGLFIPPVEKIYLELPEPSVQDNLPDTSRLVSFLKLNHDEHRLVVSLPVIRQLPDIMRKDNFRVTATLVRPVQKGRKSHIIRIEPGDTTERNYAIAIDIGTTTIYGQLIDLKTGESLAEAADFNGQISYGEDVITRIVYAEKSGGLEKLHDVVVGTMNKIIKKIIRKARVERDEISSVTLAGNTTMTQLLLKVNPRYMRRSPYVPAATIYPPINAASLGLDVGEHAAALVYPQISSYVGGDIVAGVMGSGMYRNEELTLFMDIGTNAEIVIGNKDWLACAACSAGPAFEGGGIQFGMRAAKGAIEDFSINPLTLEPMNITIGNVRAKGICGSGLIIMVATMFEMGILDSQGKFNRDLDTSRIRQTDGIWEYVVVWQEDTQIDRDIVITEVDIENLIRAKGAIYSGCQTLLDEVGMDIDMVERIILAGGFGSYVDLEKSMTIGLLPEMDPDKITFIGNSSLMGARMSALSNHIRSDVTEVTRKMTNFELSETRSYMDHYVAALFLPHTDIAKFPKLKARLENRAQ</sequence>
<evidence type="ECO:0000313" key="2">
    <source>
        <dbReference type="EMBL" id="QTA89940.1"/>
    </source>
</evidence>
<dbReference type="SUPFAM" id="SSF54292">
    <property type="entry name" value="2Fe-2S ferredoxin-like"/>
    <property type="match status" value="1"/>
</dbReference>
<dbReference type="Pfam" id="PF17650">
    <property type="entry name" value="RACo_linker"/>
    <property type="match status" value="1"/>
</dbReference>
<feature type="domain" description="2Fe-2S ferredoxin-type" evidence="1">
    <location>
        <begin position="4"/>
        <end position="93"/>
    </location>
</feature>
<organism evidence="2 3">
    <name type="scientific">Desulfonema magnum</name>
    <dbReference type="NCBI Taxonomy" id="45655"/>
    <lineage>
        <taxon>Bacteria</taxon>
        <taxon>Pseudomonadati</taxon>
        <taxon>Thermodesulfobacteriota</taxon>
        <taxon>Desulfobacteria</taxon>
        <taxon>Desulfobacterales</taxon>
        <taxon>Desulfococcaceae</taxon>
        <taxon>Desulfonema</taxon>
    </lineage>
</organism>
<dbReference type="InterPro" id="IPR041414">
    <property type="entry name" value="Raco-like_middle"/>
</dbReference>
<dbReference type="InterPro" id="IPR042259">
    <property type="entry name" value="Raco-like_middle_sf"/>
</dbReference>
<dbReference type="KEGG" id="dmm:dnm_059990"/>
<protein>
    <submittedName>
        <fullName evidence="2">2Fe-2S ferredoxin iron-sulfur binding and RACo domains-containing</fullName>
    </submittedName>
</protein>
<dbReference type="EMBL" id="CP061800">
    <property type="protein sequence ID" value="QTA89940.1"/>
    <property type="molecule type" value="Genomic_DNA"/>
</dbReference>
<dbReference type="Gene3D" id="3.10.20.30">
    <property type="match status" value="1"/>
</dbReference>
<dbReference type="InterPro" id="IPR027980">
    <property type="entry name" value="RACo_C"/>
</dbReference>
<dbReference type="Gene3D" id="3.10.20.880">
    <property type="match status" value="1"/>
</dbReference>
<dbReference type="Pfam" id="PF17651">
    <property type="entry name" value="Raco_middle"/>
    <property type="match status" value="1"/>
</dbReference>
<dbReference type="PANTHER" id="PTHR42895:SF2">
    <property type="entry name" value="IRON-SULFUR CLUSTER PROTEIN"/>
    <property type="match status" value="1"/>
</dbReference>
<reference evidence="2" key="1">
    <citation type="journal article" date="2021" name="Microb. Physiol.">
        <title>Proteogenomic Insights into the Physiology of Marine, Sulfate-Reducing, Filamentous Desulfonema limicola and Desulfonema magnum.</title>
        <authorList>
            <person name="Schnaars V."/>
            <person name="Wohlbrand L."/>
            <person name="Scheve S."/>
            <person name="Hinrichs C."/>
            <person name="Reinhardt R."/>
            <person name="Rabus R."/>
        </authorList>
    </citation>
    <scope>NUCLEOTIDE SEQUENCE</scope>
    <source>
        <strain evidence="2">4be13</strain>
    </source>
</reference>
<dbReference type="InterPro" id="IPR001041">
    <property type="entry name" value="2Fe-2S_ferredoxin-type"/>
</dbReference>
<dbReference type="PANTHER" id="PTHR42895">
    <property type="entry name" value="IRON-SULFUR CLUSTER-BINDING PROTEIN-RELATED"/>
    <property type="match status" value="1"/>
</dbReference>
<dbReference type="GO" id="GO:0051536">
    <property type="term" value="F:iron-sulfur cluster binding"/>
    <property type="evidence" value="ECO:0007669"/>
    <property type="project" value="InterPro"/>
</dbReference>
<dbReference type="Pfam" id="PF14574">
    <property type="entry name" value="RACo_C_ter"/>
    <property type="match status" value="1"/>
</dbReference>
<keyword evidence="3" id="KW-1185">Reference proteome</keyword>
<dbReference type="Pfam" id="PF00111">
    <property type="entry name" value="Fer2"/>
    <property type="match status" value="1"/>
</dbReference>
<dbReference type="Proteomes" id="UP000663722">
    <property type="component" value="Chromosome"/>
</dbReference>
<name>A0A975GQI5_9BACT</name>
<dbReference type="InterPro" id="IPR052911">
    <property type="entry name" value="Corrinoid_activation_enz"/>
</dbReference>
<dbReference type="InterPro" id="IPR012675">
    <property type="entry name" value="Beta-grasp_dom_sf"/>
</dbReference>
<dbReference type="RefSeq" id="WP_207678357.1">
    <property type="nucleotide sequence ID" value="NZ_CP061800.1"/>
</dbReference>
<dbReference type="AlphaFoldDB" id="A0A975GQI5"/>